<feature type="compositionally biased region" description="Basic and acidic residues" evidence="1">
    <location>
        <begin position="524"/>
        <end position="533"/>
    </location>
</feature>
<evidence type="ECO:0000313" key="2">
    <source>
        <dbReference type="EMBL" id="KAK8047753.1"/>
    </source>
</evidence>
<sequence>MCEKHYYYTQKGGQLRTERMVKLCGDSHNHRPCRQTVDFHHNRDPNHDRVARLGAFLPSPPTSSVGSGYAGDDEGERTKNKHSGSYYPTASNDIEINRRSSQRRRSVVIDDPYRPSTPPTYYSPSPPRRPGVTNEIINTRAPSSSSRHYKSLTEEDFLFKQDAMAKAKLRHQQAISKVMRQNEAIASGPAVPPAPSPYHRGPVSNPPLVDQLADAMNHISHEANQTNGEDNHSNLRQENKGVTTSEASEIYETHEELRIKAQRILKLVKEEARCLCRDHTPARTVNRNVPITEDKDKDIKNVRRVLAITINNHEEKACPDTGSSANIVREDWARDHKLKIRRAPRDRSKLFELGNGKSVRAVGRVCANVEITRAAPSSLKSRKRKVWFYVFEKCPVPIIVGMPFLESEAIFTKNKHLLESCPKHYSDVDSLLWIGSPRNQIRCSLGGQRAVATADTGSDLNIMSLEYAKRRGYWIDDRPEVRRRLQFGDGSIAETMGQVYVDNFILDRRSPATTLENSEDDAVFDDKSRHEDKDDTDVVYPTGDPALVI</sequence>
<evidence type="ECO:0000313" key="3">
    <source>
        <dbReference type="Proteomes" id="UP001446871"/>
    </source>
</evidence>
<feature type="region of interest" description="Disordered" evidence="1">
    <location>
        <begin position="516"/>
        <end position="544"/>
    </location>
</feature>
<feature type="region of interest" description="Disordered" evidence="1">
    <location>
        <begin position="56"/>
        <end position="148"/>
    </location>
</feature>
<dbReference type="Proteomes" id="UP001446871">
    <property type="component" value="Unassembled WGS sequence"/>
</dbReference>
<feature type="region of interest" description="Disordered" evidence="1">
    <location>
        <begin position="187"/>
        <end position="209"/>
    </location>
</feature>
<proteinExistence type="predicted"/>
<dbReference type="CDD" id="cd00303">
    <property type="entry name" value="retropepsin_like"/>
    <property type="match status" value="2"/>
</dbReference>
<dbReference type="InterPro" id="IPR021109">
    <property type="entry name" value="Peptidase_aspartic_dom_sf"/>
</dbReference>
<dbReference type="Gene3D" id="2.40.70.10">
    <property type="entry name" value="Acid Proteases"/>
    <property type="match status" value="1"/>
</dbReference>
<feature type="compositionally biased region" description="Basic and acidic residues" evidence="1">
    <location>
        <begin position="229"/>
        <end position="239"/>
    </location>
</feature>
<comment type="caution">
    <text evidence="2">The sequence shown here is derived from an EMBL/GenBank/DDBJ whole genome shotgun (WGS) entry which is preliminary data.</text>
</comment>
<gene>
    <name evidence="2" type="ORF">PG996_015817</name>
</gene>
<organism evidence="2 3">
    <name type="scientific">Apiospora saccharicola</name>
    <dbReference type="NCBI Taxonomy" id="335842"/>
    <lineage>
        <taxon>Eukaryota</taxon>
        <taxon>Fungi</taxon>
        <taxon>Dikarya</taxon>
        <taxon>Ascomycota</taxon>
        <taxon>Pezizomycotina</taxon>
        <taxon>Sordariomycetes</taxon>
        <taxon>Xylariomycetidae</taxon>
        <taxon>Amphisphaeriales</taxon>
        <taxon>Apiosporaceae</taxon>
        <taxon>Apiospora</taxon>
    </lineage>
</organism>
<name>A0ABR1TMC3_9PEZI</name>
<feature type="region of interest" description="Disordered" evidence="1">
    <location>
        <begin position="223"/>
        <end position="244"/>
    </location>
</feature>
<feature type="compositionally biased region" description="Polar residues" evidence="1">
    <location>
        <begin position="135"/>
        <end position="146"/>
    </location>
</feature>
<accession>A0ABR1TMC3</accession>
<dbReference type="EMBL" id="JAQQWM010000009">
    <property type="protein sequence ID" value="KAK8047753.1"/>
    <property type="molecule type" value="Genomic_DNA"/>
</dbReference>
<protein>
    <submittedName>
        <fullName evidence="2">Peptidase aspartic</fullName>
    </submittedName>
</protein>
<keyword evidence="3" id="KW-1185">Reference proteome</keyword>
<evidence type="ECO:0000256" key="1">
    <source>
        <dbReference type="SAM" id="MobiDB-lite"/>
    </source>
</evidence>
<reference evidence="2 3" key="1">
    <citation type="submission" date="2023-01" db="EMBL/GenBank/DDBJ databases">
        <title>Analysis of 21 Apiospora genomes using comparative genomics revels a genus with tremendous synthesis potential of carbohydrate active enzymes and secondary metabolites.</title>
        <authorList>
            <person name="Sorensen T."/>
        </authorList>
    </citation>
    <scope>NUCLEOTIDE SEQUENCE [LARGE SCALE GENOMIC DNA]</scope>
    <source>
        <strain evidence="2 3">CBS 83171</strain>
    </source>
</reference>